<evidence type="ECO:0000256" key="2">
    <source>
        <dbReference type="ARBA" id="ARBA00008653"/>
    </source>
</evidence>
<dbReference type="Pfam" id="PF03483">
    <property type="entry name" value="B3_4"/>
    <property type="match status" value="1"/>
</dbReference>
<proteinExistence type="inferred from homology"/>
<dbReference type="Pfam" id="PF03147">
    <property type="entry name" value="FDX-ACB"/>
    <property type="match status" value="1"/>
</dbReference>
<organism evidence="16">
    <name type="scientific">marine metagenome</name>
    <dbReference type="NCBI Taxonomy" id="408172"/>
    <lineage>
        <taxon>unclassified sequences</taxon>
        <taxon>metagenomes</taxon>
        <taxon>ecological metagenomes</taxon>
    </lineage>
</organism>
<evidence type="ECO:0000256" key="1">
    <source>
        <dbReference type="ARBA" id="ARBA00001946"/>
    </source>
</evidence>
<reference evidence="16" key="1">
    <citation type="submission" date="2018-05" db="EMBL/GenBank/DDBJ databases">
        <authorList>
            <person name="Lanie J.A."/>
            <person name="Ng W.-L."/>
            <person name="Kazmierczak K.M."/>
            <person name="Andrzejewski T.M."/>
            <person name="Davidsen T.M."/>
            <person name="Wayne K.J."/>
            <person name="Tettelin H."/>
            <person name="Glass J.I."/>
            <person name="Rusch D."/>
            <person name="Podicherti R."/>
            <person name="Tsui H.-C.T."/>
            <person name="Winkler M.E."/>
        </authorList>
    </citation>
    <scope>NUCLEOTIDE SEQUENCE</scope>
</reference>
<dbReference type="Gene3D" id="3.30.70.380">
    <property type="entry name" value="Ferrodoxin-fold anticodon-binding domain"/>
    <property type="match status" value="1"/>
</dbReference>
<dbReference type="SUPFAM" id="SSF54991">
    <property type="entry name" value="Anticodon-binding domain of PheRS"/>
    <property type="match status" value="1"/>
</dbReference>
<evidence type="ECO:0000256" key="4">
    <source>
        <dbReference type="ARBA" id="ARBA00012814"/>
    </source>
</evidence>
<dbReference type="SMART" id="SM00873">
    <property type="entry name" value="B3_4"/>
    <property type="match status" value="1"/>
</dbReference>
<keyword evidence="9" id="KW-0460">Magnesium</keyword>
<dbReference type="InterPro" id="IPR004532">
    <property type="entry name" value="Phe-tRNA-ligase_IIc_bsu_bact"/>
</dbReference>
<sequence length="579" mass="64386">SINNVVDITNYVMLEYGQPLHAFDLDRLSGDEIIVRVAEDEESLITLDGERRTLRPEMLVIADQKRAIGLAGIMGGRNTEIDESTSRIFLESANFNGANTRATRTALGLNTEASYRFERELRPELAELALRRATGLIVKLCGAYALEGIIDEYPNKKDVLPIRLTTDRLTKILGTEFPITEVWNILSLLGFQKSTQSTSKSPLTGPFEGSGSCVETDAVWVIPPIWRSDIAIEDDIIEEFARVYGYDNLPSRKLSSISPNRILDDGMEIKEILRDNLSASGMNETVSYAVSNLEALEITNSIPPNSEAVKLANPMDATKAWLRTSLVPNLLETLERNTRLNSQRAIRLFEVGHVFSFPVGATGDSLPAETEEIVGVAVGPRSEDSIWTSSSDQIDFYDLKGMLDFALDSIRLEVKYQKFDHPTYRSGHAAKLVVGEKAIGEIGGLNDKVSDHFKLPRQAIFIFRLDLTAIIQLAVSGVSSFQPLSRYPSSSRDLALLCDEAATSENIQQIILSHRLVSDTYPIDNYVGGDVPVGFKSLTYRVVFRSMEMTLDTSELERAQQQIIRSLGHHHGIKERFPE</sequence>
<comment type="catalytic activity">
    <reaction evidence="13">
        <text>tRNA(Phe) + L-phenylalanine + ATP = L-phenylalanyl-tRNA(Phe) + AMP + diphosphate + H(+)</text>
        <dbReference type="Rhea" id="RHEA:19413"/>
        <dbReference type="Rhea" id="RHEA-COMP:9668"/>
        <dbReference type="Rhea" id="RHEA-COMP:9699"/>
        <dbReference type="ChEBI" id="CHEBI:15378"/>
        <dbReference type="ChEBI" id="CHEBI:30616"/>
        <dbReference type="ChEBI" id="CHEBI:33019"/>
        <dbReference type="ChEBI" id="CHEBI:58095"/>
        <dbReference type="ChEBI" id="CHEBI:78442"/>
        <dbReference type="ChEBI" id="CHEBI:78531"/>
        <dbReference type="ChEBI" id="CHEBI:456215"/>
        <dbReference type="EC" id="6.1.1.20"/>
    </reaction>
</comment>
<accession>A0A381WR34</accession>
<dbReference type="PANTHER" id="PTHR10947:SF0">
    <property type="entry name" value="PHENYLALANINE--TRNA LIGASE BETA SUBUNIT"/>
    <property type="match status" value="1"/>
</dbReference>
<evidence type="ECO:0000256" key="7">
    <source>
        <dbReference type="ARBA" id="ARBA00022741"/>
    </source>
</evidence>
<dbReference type="InterPro" id="IPR020825">
    <property type="entry name" value="Phe-tRNA_synthase-like_B3/B4"/>
</dbReference>
<dbReference type="SMART" id="SM00896">
    <property type="entry name" value="FDX-ACB"/>
    <property type="match status" value="1"/>
</dbReference>
<evidence type="ECO:0000259" key="14">
    <source>
        <dbReference type="PROSITE" id="PS51447"/>
    </source>
</evidence>
<dbReference type="GO" id="GO:0000287">
    <property type="term" value="F:magnesium ion binding"/>
    <property type="evidence" value="ECO:0007669"/>
    <property type="project" value="InterPro"/>
</dbReference>
<keyword evidence="11" id="KW-0030">Aminoacyl-tRNA synthetase</keyword>
<keyword evidence="8" id="KW-0067">ATP-binding</keyword>
<dbReference type="InterPro" id="IPR005147">
    <property type="entry name" value="tRNA_synthase_B5-dom"/>
</dbReference>
<dbReference type="NCBIfam" id="TIGR00472">
    <property type="entry name" value="pheT_bact"/>
    <property type="match status" value="1"/>
</dbReference>
<evidence type="ECO:0000256" key="10">
    <source>
        <dbReference type="ARBA" id="ARBA00022917"/>
    </source>
</evidence>
<evidence type="ECO:0000256" key="11">
    <source>
        <dbReference type="ARBA" id="ARBA00023146"/>
    </source>
</evidence>
<protein>
    <recommendedName>
        <fullName evidence="4">phenylalanine--tRNA ligase</fullName>
        <ecNumber evidence="4">6.1.1.20</ecNumber>
    </recommendedName>
    <alternativeName>
        <fullName evidence="12">Phenylalanyl-tRNA synthetase beta subunit</fullName>
    </alternativeName>
</protein>
<feature type="domain" description="FDX-ACB" evidence="14">
    <location>
        <begin position="485"/>
        <end position="576"/>
    </location>
</feature>
<dbReference type="Gene3D" id="3.30.56.10">
    <property type="match status" value="1"/>
</dbReference>
<evidence type="ECO:0000256" key="13">
    <source>
        <dbReference type="ARBA" id="ARBA00049255"/>
    </source>
</evidence>
<evidence type="ECO:0000256" key="9">
    <source>
        <dbReference type="ARBA" id="ARBA00022842"/>
    </source>
</evidence>
<evidence type="ECO:0000256" key="8">
    <source>
        <dbReference type="ARBA" id="ARBA00022840"/>
    </source>
</evidence>
<dbReference type="GO" id="GO:0003723">
    <property type="term" value="F:RNA binding"/>
    <property type="evidence" value="ECO:0007669"/>
    <property type="project" value="InterPro"/>
</dbReference>
<dbReference type="InterPro" id="IPR045060">
    <property type="entry name" value="Phe-tRNA-ligase_IIc_bsu"/>
</dbReference>
<keyword evidence="6" id="KW-0479">Metal-binding</keyword>
<comment type="cofactor">
    <cofactor evidence="1">
        <name>Mg(2+)</name>
        <dbReference type="ChEBI" id="CHEBI:18420"/>
    </cofactor>
</comment>
<dbReference type="PANTHER" id="PTHR10947">
    <property type="entry name" value="PHENYLALANYL-TRNA SYNTHETASE BETA CHAIN AND LEUCINE-RICH REPEAT-CONTAINING PROTEIN 47"/>
    <property type="match status" value="1"/>
</dbReference>
<dbReference type="PROSITE" id="PS51483">
    <property type="entry name" value="B5"/>
    <property type="match status" value="1"/>
</dbReference>
<dbReference type="InterPro" id="IPR005121">
    <property type="entry name" value="Fdx_antiC-bd"/>
</dbReference>
<evidence type="ECO:0000256" key="6">
    <source>
        <dbReference type="ARBA" id="ARBA00022723"/>
    </source>
</evidence>
<dbReference type="GO" id="GO:0005524">
    <property type="term" value="F:ATP binding"/>
    <property type="evidence" value="ECO:0007669"/>
    <property type="project" value="UniProtKB-KW"/>
</dbReference>
<comment type="similarity">
    <text evidence="2">Belongs to the phenylalanyl-tRNA synthetase beta subunit family. Type 1 subfamily.</text>
</comment>
<dbReference type="InterPro" id="IPR045864">
    <property type="entry name" value="aa-tRNA-synth_II/BPL/LPL"/>
</dbReference>
<dbReference type="Gene3D" id="3.50.40.10">
    <property type="entry name" value="Phenylalanyl-trna Synthetase, Chain B, domain 3"/>
    <property type="match status" value="1"/>
</dbReference>
<dbReference type="InterPro" id="IPR041616">
    <property type="entry name" value="PheRS_beta_core"/>
</dbReference>
<evidence type="ECO:0000256" key="12">
    <source>
        <dbReference type="ARBA" id="ARBA00033189"/>
    </source>
</evidence>
<gene>
    <name evidence="16" type="ORF">METZ01_LOCUS107840</name>
</gene>
<dbReference type="Pfam" id="PF17759">
    <property type="entry name" value="tRNA_synthFbeta"/>
    <property type="match status" value="1"/>
</dbReference>
<feature type="non-terminal residue" evidence="16">
    <location>
        <position position="1"/>
    </location>
</feature>
<dbReference type="EMBL" id="UINC01012613">
    <property type="protein sequence ID" value="SVA54986.1"/>
    <property type="molecule type" value="Genomic_DNA"/>
</dbReference>
<dbReference type="Gene3D" id="3.30.930.10">
    <property type="entry name" value="Bira Bifunctional Protein, Domain 2"/>
    <property type="match status" value="1"/>
</dbReference>
<dbReference type="AlphaFoldDB" id="A0A381WR34"/>
<dbReference type="SUPFAM" id="SSF46955">
    <property type="entry name" value="Putative DNA-binding domain"/>
    <property type="match status" value="1"/>
</dbReference>
<name>A0A381WR34_9ZZZZ</name>
<evidence type="ECO:0000256" key="5">
    <source>
        <dbReference type="ARBA" id="ARBA00022598"/>
    </source>
</evidence>
<dbReference type="SMART" id="SM00874">
    <property type="entry name" value="B5"/>
    <property type="match status" value="1"/>
</dbReference>
<dbReference type="InterPro" id="IPR005146">
    <property type="entry name" value="B3/B4_tRNA-bd"/>
</dbReference>
<dbReference type="GO" id="GO:0004826">
    <property type="term" value="F:phenylalanine-tRNA ligase activity"/>
    <property type="evidence" value="ECO:0007669"/>
    <property type="project" value="UniProtKB-EC"/>
</dbReference>
<dbReference type="InterPro" id="IPR036690">
    <property type="entry name" value="Fdx_antiC-bd_sf"/>
</dbReference>
<dbReference type="GO" id="GO:0009328">
    <property type="term" value="C:phenylalanine-tRNA ligase complex"/>
    <property type="evidence" value="ECO:0007669"/>
    <property type="project" value="TreeGrafter"/>
</dbReference>
<dbReference type="EC" id="6.1.1.20" evidence="4"/>
<keyword evidence="10" id="KW-0648">Protein biosynthesis</keyword>
<keyword evidence="5" id="KW-0436">Ligase</keyword>
<comment type="subunit">
    <text evidence="3">Tetramer of two alpha and two beta subunits.</text>
</comment>
<dbReference type="Pfam" id="PF03484">
    <property type="entry name" value="B5"/>
    <property type="match status" value="1"/>
</dbReference>
<keyword evidence="7" id="KW-0547">Nucleotide-binding</keyword>
<dbReference type="InterPro" id="IPR009061">
    <property type="entry name" value="DNA-bd_dom_put_sf"/>
</dbReference>
<evidence type="ECO:0000256" key="3">
    <source>
        <dbReference type="ARBA" id="ARBA00011209"/>
    </source>
</evidence>
<dbReference type="SUPFAM" id="SSF55681">
    <property type="entry name" value="Class II aaRS and biotin synthetases"/>
    <property type="match status" value="1"/>
</dbReference>
<evidence type="ECO:0000259" key="15">
    <source>
        <dbReference type="PROSITE" id="PS51483"/>
    </source>
</evidence>
<feature type="domain" description="B5" evidence="15">
    <location>
        <begin position="157"/>
        <end position="251"/>
    </location>
</feature>
<dbReference type="SUPFAM" id="SSF56037">
    <property type="entry name" value="PheT/TilS domain"/>
    <property type="match status" value="1"/>
</dbReference>
<dbReference type="GO" id="GO:0006432">
    <property type="term" value="P:phenylalanyl-tRNA aminoacylation"/>
    <property type="evidence" value="ECO:0007669"/>
    <property type="project" value="InterPro"/>
</dbReference>
<evidence type="ECO:0000313" key="16">
    <source>
        <dbReference type="EMBL" id="SVA54986.1"/>
    </source>
</evidence>
<dbReference type="PROSITE" id="PS51447">
    <property type="entry name" value="FDX_ACB"/>
    <property type="match status" value="1"/>
</dbReference>